<dbReference type="Gene3D" id="3.40.970.10">
    <property type="entry name" value="Ribonuclease H1, N-terminal domain"/>
    <property type="match status" value="1"/>
</dbReference>
<keyword evidence="13" id="KW-1185">Reference proteome</keyword>
<dbReference type="FunFam" id="3.40.970.10:FF:000002">
    <property type="entry name" value="Ribonuclease H"/>
    <property type="match status" value="1"/>
</dbReference>
<comment type="cofactor">
    <cofactor evidence="1">
        <name>Mg(2+)</name>
        <dbReference type="ChEBI" id="CHEBI:18420"/>
    </cofactor>
</comment>
<keyword evidence="6" id="KW-0540">Nuclease</keyword>
<keyword evidence="8" id="KW-0255">Endonuclease</keyword>
<feature type="domain" description="Ribonuclease H1 N-terminal" evidence="11">
    <location>
        <begin position="7"/>
        <end position="48"/>
    </location>
</feature>
<proteinExistence type="inferred from homology"/>
<reference evidence="12" key="1">
    <citation type="submission" date="2020-08" db="EMBL/GenBank/DDBJ databases">
        <title>Plant Genome Project.</title>
        <authorList>
            <person name="Zhang R.-G."/>
        </authorList>
    </citation>
    <scope>NUCLEOTIDE SEQUENCE</scope>
    <source>
        <strain evidence="12">WSP0</strain>
        <tissue evidence="12">Leaf</tissue>
    </source>
</reference>
<dbReference type="InterPro" id="IPR009027">
    <property type="entry name" value="Ribosomal_bL9/RNase_H1_N"/>
</dbReference>
<dbReference type="EMBL" id="JACTNZ010000002">
    <property type="protein sequence ID" value="KAG5562571.1"/>
    <property type="molecule type" value="Genomic_DNA"/>
</dbReference>
<accession>A0AAV6LED5</accession>
<evidence type="ECO:0000313" key="12">
    <source>
        <dbReference type="EMBL" id="KAG5562571.1"/>
    </source>
</evidence>
<evidence type="ECO:0000256" key="10">
    <source>
        <dbReference type="ARBA" id="ARBA00022842"/>
    </source>
</evidence>
<evidence type="ECO:0000256" key="2">
    <source>
        <dbReference type="ARBA" id="ARBA00004065"/>
    </source>
</evidence>
<comment type="caution">
    <text evidence="12">The sequence shown here is derived from an EMBL/GenBank/DDBJ whole genome shotgun (WGS) entry which is preliminary data.</text>
</comment>
<dbReference type="InterPro" id="IPR037056">
    <property type="entry name" value="RNase_H1_N_sf"/>
</dbReference>
<evidence type="ECO:0000256" key="5">
    <source>
        <dbReference type="ARBA" id="ARBA00017721"/>
    </source>
</evidence>
<gene>
    <name evidence="12" type="ORF">RHGRI_005336</name>
</gene>
<dbReference type="InterPro" id="IPR011320">
    <property type="entry name" value="RNase_H1_N"/>
</dbReference>
<dbReference type="Pfam" id="PF01693">
    <property type="entry name" value="Cauli_VI"/>
    <property type="match status" value="1"/>
</dbReference>
<evidence type="ECO:0000259" key="11">
    <source>
        <dbReference type="Pfam" id="PF01693"/>
    </source>
</evidence>
<evidence type="ECO:0000256" key="1">
    <source>
        <dbReference type="ARBA" id="ARBA00001946"/>
    </source>
</evidence>
<keyword evidence="7" id="KW-0479">Metal-binding</keyword>
<dbReference type="AlphaFoldDB" id="A0AAV6LED5"/>
<keyword evidence="9" id="KW-0378">Hydrolase</keyword>
<evidence type="ECO:0000256" key="3">
    <source>
        <dbReference type="ARBA" id="ARBA00005300"/>
    </source>
</evidence>
<dbReference type="Proteomes" id="UP000823749">
    <property type="component" value="Chromosome 2"/>
</dbReference>
<name>A0AAV6LED5_9ERIC</name>
<dbReference type="SUPFAM" id="SSF55658">
    <property type="entry name" value="L9 N-domain-like"/>
    <property type="match status" value="1"/>
</dbReference>
<evidence type="ECO:0000256" key="6">
    <source>
        <dbReference type="ARBA" id="ARBA00022722"/>
    </source>
</evidence>
<protein>
    <recommendedName>
        <fullName evidence="5">Ribonuclease H</fullName>
        <ecNumber evidence="4">3.1.26.4</ecNumber>
    </recommendedName>
</protein>
<keyword evidence="10" id="KW-0460">Magnesium</keyword>
<evidence type="ECO:0000256" key="8">
    <source>
        <dbReference type="ARBA" id="ARBA00022759"/>
    </source>
</evidence>
<comment type="function">
    <text evidence="2">Endonuclease that specifically degrades the RNA of RNA-DNA hybrids.</text>
</comment>
<dbReference type="EC" id="3.1.26.4" evidence="4"/>
<evidence type="ECO:0000313" key="13">
    <source>
        <dbReference type="Proteomes" id="UP000823749"/>
    </source>
</evidence>
<evidence type="ECO:0000256" key="9">
    <source>
        <dbReference type="ARBA" id="ARBA00022801"/>
    </source>
</evidence>
<sequence length="134" mass="15310">MAEKRFYYVVFVGKVPGIYESWMACSEQVTRFSGAVFKKYPSLEEANNAWTAYVEAHSNVQLLSPQLAQLPTDYPPLLVFVQANMDDQTPSKLPKHCVYIAMLLLTCSRNFNFVGHHVYFLLVGLCNGYIEQNF</sequence>
<evidence type="ECO:0000256" key="7">
    <source>
        <dbReference type="ARBA" id="ARBA00022723"/>
    </source>
</evidence>
<dbReference type="GO" id="GO:0046872">
    <property type="term" value="F:metal ion binding"/>
    <property type="evidence" value="ECO:0007669"/>
    <property type="project" value="UniProtKB-KW"/>
</dbReference>
<evidence type="ECO:0000256" key="4">
    <source>
        <dbReference type="ARBA" id="ARBA00012180"/>
    </source>
</evidence>
<comment type="similarity">
    <text evidence="3">Belongs to the RNase H family.</text>
</comment>
<dbReference type="GO" id="GO:0004523">
    <property type="term" value="F:RNA-DNA hybrid ribonuclease activity"/>
    <property type="evidence" value="ECO:0007669"/>
    <property type="project" value="UniProtKB-EC"/>
</dbReference>
<organism evidence="12 13">
    <name type="scientific">Rhododendron griersonianum</name>
    <dbReference type="NCBI Taxonomy" id="479676"/>
    <lineage>
        <taxon>Eukaryota</taxon>
        <taxon>Viridiplantae</taxon>
        <taxon>Streptophyta</taxon>
        <taxon>Embryophyta</taxon>
        <taxon>Tracheophyta</taxon>
        <taxon>Spermatophyta</taxon>
        <taxon>Magnoliopsida</taxon>
        <taxon>eudicotyledons</taxon>
        <taxon>Gunneridae</taxon>
        <taxon>Pentapetalae</taxon>
        <taxon>asterids</taxon>
        <taxon>Ericales</taxon>
        <taxon>Ericaceae</taxon>
        <taxon>Ericoideae</taxon>
        <taxon>Rhodoreae</taxon>
        <taxon>Rhododendron</taxon>
    </lineage>
</organism>